<dbReference type="InterPro" id="IPR007236">
    <property type="entry name" value="SlyX"/>
</dbReference>
<dbReference type="PANTHER" id="PTHR36508:SF1">
    <property type="entry name" value="PROTEIN SLYX"/>
    <property type="match status" value="1"/>
</dbReference>
<reference evidence="2" key="1">
    <citation type="journal article" date="2015" name="Proc. Natl. Acad. Sci. U.S.A.">
        <title>Bacterial clade with the ribosomal RNA operon on a small plasmid rather than the chromosome.</title>
        <authorList>
            <person name="Anda M."/>
            <person name="Ohtsubo Y."/>
            <person name="Okubo T."/>
            <person name="Sugawara M."/>
            <person name="Nagata Y."/>
            <person name="Tsuda M."/>
            <person name="Minamisawa K."/>
            <person name="Mitsui H."/>
        </authorList>
    </citation>
    <scope>NUCLEOTIDE SEQUENCE</scope>
    <source>
        <strain evidence="2">DSM 21988</strain>
    </source>
</reference>
<protein>
    <submittedName>
        <fullName evidence="2">Protein SlyX homolog</fullName>
    </submittedName>
</protein>
<proteinExistence type="predicted"/>
<dbReference type="PANTHER" id="PTHR36508">
    <property type="entry name" value="PROTEIN SLYX"/>
    <property type="match status" value="1"/>
</dbReference>
<name>A0A0P0YW26_9HYPH</name>
<evidence type="ECO:0000256" key="1">
    <source>
        <dbReference type="SAM" id="Coils"/>
    </source>
</evidence>
<dbReference type="RefSeq" id="WP_060599806.1">
    <property type="nucleotide sequence ID" value="NZ_BBWQ01000001.1"/>
</dbReference>
<dbReference type="Pfam" id="PF04102">
    <property type="entry name" value="SlyX"/>
    <property type="match status" value="1"/>
</dbReference>
<organism evidence="2">
    <name type="scientific">Aureimonas altamirensis</name>
    <dbReference type="NCBI Taxonomy" id="370622"/>
    <lineage>
        <taxon>Bacteria</taxon>
        <taxon>Pseudomonadati</taxon>
        <taxon>Pseudomonadota</taxon>
        <taxon>Alphaproteobacteria</taxon>
        <taxon>Hyphomicrobiales</taxon>
        <taxon>Aurantimonadaceae</taxon>
        <taxon>Aureimonas</taxon>
    </lineage>
</organism>
<feature type="coiled-coil region" evidence="1">
    <location>
        <begin position="5"/>
        <end position="53"/>
    </location>
</feature>
<keyword evidence="1" id="KW-0175">Coiled coil</keyword>
<sequence>MTDRIAELEMALAHQARMVEELSGELARAFTQIERHEKALKELAERFLALEDVATPRPEITRPPHY</sequence>
<dbReference type="AlphaFoldDB" id="A0A0P0YW26"/>
<evidence type="ECO:0000313" key="2">
    <source>
        <dbReference type="EMBL" id="BAT25555.1"/>
    </source>
</evidence>
<accession>A0A0P0YW26</accession>
<dbReference type="EMBL" id="LC066370">
    <property type="protein sequence ID" value="BAT25555.1"/>
    <property type="molecule type" value="Genomic_DNA"/>
</dbReference>
<dbReference type="NCBIfam" id="NF001962">
    <property type="entry name" value="PRK00736.1"/>
    <property type="match status" value="1"/>
</dbReference>